<keyword evidence="1" id="KW-0812">Transmembrane</keyword>
<dbReference type="Proteomes" id="UP000178815">
    <property type="component" value="Unassembled WGS sequence"/>
</dbReference>
<dbReference type="AlphaFoldDB" id="A0A1F6CHS3"/>
<proteinExistence type="predicted"/>
<dbReference type="STRING" id="1798481.A2678_02865"/>
<accession>A0A1F6CHS3</accession>
<reference evidence="2 3" key="1">
    <citation type="journal article" date="2016" name="Nat. Commun.">
        <title>Thousands of microbial genomes shed light on interconnected biogeochemical processes in an aquifer system.</title>
        <authorList>
            <person name="Anantharaman K."/>
            <person name="Brown C.T."/>
            <person name="Hug L.A."/>
            <person name="Sharon I."/>
            <person name="Castelle C.J."/>
            <person name="Probst A.J."/>
            <person name="Thomas B.C."/>
            <person name="Singh A."/>
            <person name="Wilkins M.J."/>
            <person name="Karaoz U."/>
            <person name="Brodie E.L."/>
            <person name="Williams K.H."/>
            <person name="Hubbard S.S."/>
            <person name="Banfield J.F."/>
        </authorList>
    </citation>
    <scope>NUCLEOTIDE SEQUENCE [LARGE SCALE GENOMIC DNA]</scope>
</reference>
<feature type="transmembrane region" description="Helical" evidence="1">
    <location>
        <begin position="7"/>
        <end position="29"/>
    </location>
</feature>
<gene>
    <name evidence="2" type="ORF">A2678_02865</name>
</gene>
<name>A0A1F6CHS3_9BACT</name>
<keyword evidence="1" id="KW-1133">Transmembrane helix</keyword>
<protein>
    <submittedName>
        <fullName evidence="2">Uncharacterized protein</fullName>
    </submittedName>
</protein>
<evidence type="ECO:0000256" key="1">
    <source>
        <dbReference type="SAM" id="Phobius"/>
    </source>
</evidence>
<keyword evidence="1" id="KW-0472">Membrane</keyword>
<evidence type="ECO:0000313" key="2">
    <source>
        <dbReference type="EMBL" id="OGG48793.1"/>
    </source>
</evidence>
<organism evidence="2 3">
    <name type="scientific">Candidatus Kaiserbacteria bacterium RIFCSPHIGHO2_01_FULL_53_31</name>
    <dbReference type="NCBI Taxonomy" id="1798481"/>
    <lineage>
        <taxon>Bacteria</taxon>
        <taxon>Candidatus Kaiseribacteriota</taxon>
    </lineage>
</organism>
<sequence>MKNLQRGFIVPLLLLIIAAAIIGGGVYVYTQNKPVKQAQIVATFAEAESVASLKTNWATIEAGIPFRPTHPGTVAWLSPDSVQFIGNGNVLVRFEDGYNPGIAVLHFDGNTFKILETFKDKAEFTLTDWNKLITEYGDPSYPISTYTISLVRNGQIVSFQTLTKVPENVFVKEYAQASNNVSSRYAAFITKAESAGHVRIIVGIKDDFKPTSEMSVQAEDEAQSRNTARLQDALLAKLKGYDAVVNRRLTLLPAIGLTVDATALRALMSWPEVVSIEGDEPIPPAN</sequence>
<comment type="caution">
    <text evidence="2">The sequence shown here is derived from an EMBL/GenBank/DDBJ whole genome shotgun (WGS) entry which is preliminary data.</text>
</comment>
<evidence type="ECO:0000313" key="3">
    <source>
        <dbReference type="Proteomes" id="UP000178815"/>
    </source>
</evidence>
<dbReference type="EMBL" id="MFKU01000008">
    <property type="protein sequence ID" value="OGG48793.1"/>
    <property type="molecule type" value="Genomic_DNA"/>
</dbReference>